<name>A0ABX2FER9_9PSEU</name>
<feature type="domain" description="NACHT N-terminal Helical" evidence="1">
    <location>
        <begin position="3"/>
        <end position="81"/>
    </location>
</feature>
<reference evidence="2 3" key="1">
    <citation type="submission" date="2020-01" db="EMBL/GenBank/DDBJ databases">
        <title>Kibdelosporangium persica a novel Actinomycetes from a hot desert in Iran.</title>
        <authorList>
            <person name="Safaei N."/>
            <person name="Zaburannyi N."/>
            <person name="Mueller R."/>
            <person name="Wink J."/>
        </authorList>
    </citation>
    <scope>NUCLEOTIDE SEQUENCE [LARGE SCALE GENOMIC DNA]</scope>
    <source>
        <strain evidence="2 3">4NS15</strain>
    </source>
</reference>
<dbReference type="EMBL" id="JAAATY010000026">
    <property type="protein sequence ID" value="NRN69316.1"/>
    <property type="molecule type" value="Genomic_DNA"/>
</dbReference>
<dbReference type="Proteomes" id="UP000763557">
    <property type="component" value="Unassembled WGS sequence"/>
</dbReference>
<keyword evidence="3" id="KW-1185">Reference proteome</keyword>
<dbReference type="RefSeq" id="WP_173139393.1">
    <property type="nucleotide sequence ID" value="NZ_CBCSGW010000027.1"/>
</dbReference>
<protein>
    <recommendedName>
        <fullName evidence="1">NACHT N-terminal Helical domain-containing protein</fullName>
    </recommendedName>
</protein>
<sequence>MAMLSYADAVKLLGAKESKIVTALDKVLGGALLAGSGVDLWGLLGWFDAKAEFIRWSHELVTNASGRGLSRDDRTQRLHAATP</sequence>
<gene>
    <name evidence="2" type="ORF">GC106_65730</name>
</gene>
<evidence type="ECO:0000313" key="3">
    <source>
        <dbReference type="Proteomes" id="UP000763557"/>
    </source>
</evidence>
<evidence type="ECO:0000313" key="2">
    <source>
        <dbReference type="EMBL" id="NRN69316.1"/>
    </source>
</evidence>
<organism evidence="2 3">
    <name type="scientific">Kibdelosporangium persicum</name>
    <dbReference type="NCBI Taxonomy" id="2698649"/>
    <lineage>
        <taxon>Bacteria</taxon>
        <taxon>Bacillati</taxon>
        <taxon>Actinomycetota</taxon>
        <taxon>Actinomycetes</taxon>
        <taxon>Pseudonocardiales</taxon>
        <taxon>Pseudonocardiaceae</taxon>
        <taxon>Kibdelosporangium</taxon>
    </lineage>
</organism>
<proteinExistence type="predicted"/>
<dbReference type="InterPro" id="IPR054567">
    <property type="entry name" value="NNH7"/>
</dbReference>
<dbReference type="Pfam" id="PF22738">
    <property type="entry name" value="NNH7"/>
    <property type="match status" value="1"/>
</dbReference>
<comment type="caution">
    <text evidence="2">The sequence shown here is derived from an EMBL/GenBank/DDBJ whole genome shotgun (WGS) entry which is preliminary data.</text>
</comment>
<accession>A0ABX2FER9</accession>
<evidence type="ECO:0000259" key="1">
    <source>
        <dbReference type="Pfam" id="PF22738"/>
    </source>
</evidence>